<evidence type="ECO:0008006" key="6">
    <source>
        <dbReference type="Google" id="ProtNLM"/>
    </source>
</evidence>
<dbReference type="InterPro" id="IPR052110">
    <property type="entry name" value="MCFD2-like"/>
</dbReference>
<reference evidence="4" key="3">
    <citation type="submission" date="2025-09" db="UniProtKB">
        <authorList>
            <consortium name="Ensembl"/>
        </authorList>
    </citation>
    <scope>IDENTIFICATION</scope>
</reference>
<evidence type="ECO:0000313" key="5">
    <source>
        <dbReference type="Proteomes" id="UP000291022"/>
    </source>
</evidence>
<organism evidence="4 5">
    <name type="scientific">Ursus americanus</name>
    <name type="common">American black bear</name>
    <name type="synonym">Euarctos americanus</name>
    <dbReference type="NCBI Taxonomy" id="9643"/>
    <lineage>
        <taxon>Eukaryota</taxon>
        <taxon>Metazoa</taxon>
        <taxon>Chordata</taxon>
        <taxon>Craniata</taxon>
        <taxon>Vertebrata</taxon>
        <taxon>Euteleostomi</taxon>
        <taxon>Mammalia</taxon>
        <taxon>Eutheria</taxon>
        <taxon>Laurasiatheria</taxon>
        <taxon>Carnivora</taxon>
        <taxon>Caniformia</taxon>
        <taxon>Ursidae</taxon>
        <taxon>Ursus</taxon>
    </lineage>
</organism>
<dbReference type="PANTHER" id="PTHR23104:SF14">
    <property type="entry name" value="MULTIPLE COAGULATION FACTOR DEFICIENCY PROTEIN 2"/>
    <property type="match status" value="1"/>
</dbReference>
<dbReference type="Gene3D" id="1.10.238.10">
    <property type="entry name" value="EF-hand"/>
    <property type="match status" value="1"/>
</dbReference>
<reference evidence="5" key="1">
    <citation type="submission" date="2016-06" db="EMBL/GenBank/DDBJ databases">
        <title>De novo assembly and RNA-Seq shows season-dependent expression and editing in black bear kidneys.</title>
        <authorList>
            <person name="Korstanje R."/>
            <person name="Srivastava A."/>
            <person name="Sarsani V.K."/>
            <person name="Sheehan S.M."/>
            <person name="Seger R.L."/>
            <person name="Barter M.E."/>
            <person name="Lindqvist C."/>
            <person name="Brody L.C."/>
            <person name="Mullikin J.C."/>
        </authorList>
    </citation>
    <scope>NUCLEOTIDE SEQUENCE [LARGE SCALE GENOMIC DNA]</scope>
</reference>
<dbReference type="OMA" id="YFKMHDH"/>
<dbReference type="Ensembl" id="ENSUAMT00000010643.1">
    <property type="protein sequence ID" value="ENSUAMP00000009459.1"/>
    <property type="gene ID" value="ENSUAMG00000007832.1"/>
</dbReference>
<dbReference type="AlphaFoldDB" id="A0A452QUZ6"/>
<dbReference type="InterPro" id="IPR011992">
    <property type="entry name" value="EF-hand-dom_pair"/>
</dbReference>
<keyword evidence="5" id="KW-1185">Reference proteome</keyword>
<reference evidence="4" key="2">
    <citation type="submission" date="2025-08" db="UniProtKB">
        <authorList>
            <consortium name="Ensembl"/>
        </authorList>
    </citation>
    <scope>IDENTIFICATION</scope>
</reference>
<dbReference type="GeneTree" id="ENSGT00940000154141"/>
<feature type="signal peptide" evidence="3">
    <location>
        <begin position="1"/>
        <end position="27"/>
    </location>
</feature>
<dbReference type="Proteomes" id="UP000291022">
    <property type="component" value="Unassembled WGS sequence"/>
</dbReference>
<sequence>MAYSGTALSRPFLCGLLWVFCAPGAGAEEPGAGSSHPGGMGLDKNTVHDQEHIMEHLQGAIKIPEAQMSPQELQLHYFKMHDHDGHHFLDGLELSTAITHFHKEEENEQAPPRILRADDKNNDGYRAYAEICPITSVDIVWPSSYMQM</sequence>
<proteinExistence type="predicted"/>
<evidence type="ECO:0000313" key="4">
    <source>
        <dbReference type="Ensembl" id="ENSUAMP00000009459.1"/>
    </source>
</evidence>
<evidence type="ECO:0000256" key="2">
    <source>
        <dbReference type="ARBA" id="ARBA00022737"/>
    </source>
</evidence>
<keyword evidence="2" id="KW-0677">Repeat</keyword>
<keyword evidence="1 3" id="KW-0732">Signal</keyword>
<evidence type="ECO:0000256" key="1">
    <source>
        <dbReference type="ARBA" id="ARBA00022729"/>
    </source>
</evidence>
<dbReference type="SUPFAM" id="SSF47473">
    <property type="entry name" value="EF-hand"/>
    <property type="match status" value="1"/>
</dbReference>
<name>A0A452QUZ6_URSAM</name>
<dbReference type="STRING" id="9643.ENSUAMP00000009459"/>
<protein>
    <recommendedName>
        <fullName evidence="6">Multiple coagulation factor deficiency 2, ER cargo receptor complex subunit</fullName>
    </recommendedName>
</protein>
<feature type="chain" id="PRO_5019507064" description="Multiple coagulation factor deficiency 2, ER cargo receptor complex subunit" evidence="3">
    <location>
        <begin position="28"/>
        <end position="148"/>
    </location>
</feature>
<dbReference type="PANTHER" id="PTHR23104">
    <property type="entry name" value="MULTIPLE COAGULATION FACTOR DEFICIENCY PROTEIN 2 NEURAL STEM CELL DERIVED NEURONAL SURVIVAL PROTEIN"/>
    <property type="match status" value="1"/>
</dbReference>
<evidence type="ECO:0000256" key="3">
    <source>
        <dbReference type="SAM" id="SignalP"/>
    </source>
</evidence>
<accession>A0A452QUZ6</accession>